<keyword evidence="5" id="KW-0862">Zinc</keyword>
<keyword evidence="8" id="KW-1185">Reference proteome</keyword>
<dbReference type="Gene3D" id="3.40.390.10">
    <property type="entry name" value="Collagenase (Catalytic Domain)"/>
    <property type="match status" value="1"/>
</dbReference>
<dbReference type="SUPFAM" id="SSF55486">
    <property type="entry name" value="Metalloproteases ('zincins'), catalytic domain"/>
    <property type="match status" value="1"/>
</dbReference>
<evidence type="ECO:0008006" key="9">
    <source>
        <dbReference type="Google" id="ProtNLM"/>
    </source>
</evidence>
<dbReference type="GO" id="GO:0006508">
    <property type="term" value="P:proteolysis"/>
    <property type="evidence" value="ECO:0007669"/>
    <property type="project" value="UniProtKB-KW"/>
</dbReference>
<dbReference type="PANTHER" id="PTHR15910">
    <property type="entry name" value="ARCHAEMETZINCIN"/>
    <property type="match status" value="1"/>
</dbReference>
<evidence type="ECO:0000256" key="3">
    <source>
        <dbReference type="ARBA" id="ARBA00022723"/>
    </source>
</evidence>
<dbReference type="AlphaFoldDB" id="A0AAE4SAY3"/>
<evidence type="ECO:0000256" key="5">
    <source>
        <dbReference type="ARBA" id="ARBA00022833"/>
    </source>
</evidence>
<evidence type="ECO:0000313" key="8">
    <source>
        <dbReference type="Proteomes" id="UP001283212"/>
    </source>
</evidence>
<gene>
    <name evidence="7" type="ORF">McpCs1_02360</name>
</gene>
<protein>
    <recommendedName>
        <fullName evidence="9">Peptidase M54</fullName>
    </recommendedName>
</protein>
<dbReference type="InterPro" id="IPR024079">
    <property type="entry name" value="MetalloPept_cat_dom_sf"/>
</dbReference>
<dbReference type="InterPro" id="IPR012091">
    <property type="entry name" value="Pept_M54_archaemetzncn_arc/bac"/>
</dbReference>
<dbReference type="Proteomes" id="UP001283212">
    <property type="component" value="Unassembled WGS sequence"/>
</dbReference>
<evidence type="ECO:0000256" key="2">
    <source>
        <dbReference type="ARBA" id="ARBA00022670"/>
    </source>
</evidence>
<name>A0AAE4SAY3_9EURY</name>
<accession>A0AAE4SAY3</accession>
<dbReference type="PANTHER" id="PTHR15910:SF1">
    <property type="entry name" value="ARCHAEMETZINCIN-2"/>
    <property type="match status" value="1"/>
</dbReference>
<evidence type="ECO:0000256" key="6">
    <source>
        <dbReference type="ARBA" id="ARBA00023049"/>
    </source>
</evidence>
<evidence type="ECO:0000313" key="7">
    <source>
        <dbReference type="EMBL" id="MDV0442881.1"/>
    </source>
</evidence>
<dbReference type="InterPro" id="IPR012962">
    <property type="entry name" value="Pept_M54_archaemetzincn"/>
</dbReference>
<sequence>MNLSTIMGVHVFWDSRVPIGLSRPVTEELSGVLEMPVSRIDNGTFPLEGFDPMRQQCDAVKILTKLDIFRQRYPQLFKPENIDLDYYNKFNHLHEKVLLVTPADIFEPLADFVFGLAYPSLGVAVVSPARLTNEFYGRHADDDALIDRIVKEGAHEIGHLFGLEHCDNPGCIMYCPRNLDDLDRKRKYFCGRCRIQLNGQREGDLF</sequence>
<keyword evidence="2" id="KW-0645">Protease</keyword>
<comment type="cofactor">
    <cofactor evidence="1">
        <name>Zn(2+)</name>
        <dbReference type="ChEBI" id="CHEBI:29105"/>
    </cofactor>
</comment>
<keyword evidence="4" id="KW-0378">Hydrolase</keyword>
<dbReference type="CDD" id="cd11375">
    <property type="entry name" value="Peptidase_M54"/>
    <property type="match status" value="1"/>
</dbReference>
<dbReference type="Pfam" id="PF07998">
    <property type="entry name" value="Peptidase_M54"/>
    <property type="match status" value="1"/>
</dbReference>
<dbReference type="GO" id="GO:0008270">
    <property type="term" value="F:zinc ion binding"/>
    <property type="evidence" value="ECO:0007669"/>
    <property type="project" value="InterPro"/>
</dbReference>
<reference evidence="7 8" key="1">
    <citation type="submission" date="2023-06" db="EMBL/GenBank/DDBJ databases">
        <title>Genome sequence of Methancorpusculaceae sp. Cs1.</title>
        <authorList>
            <person name="Protasov E."/>
            <person name="Platt K."/>
            <person name="Poehlein A."/>
            <person name="Daniel R."/>
            <person name="Brune A."/>
        </authorList>
    </citation>
    <scope>NUCLEOTIDE SEQUENCE [LARGE SCALE GENOMIC DNA]</scope>
    <source>
        <strain evidence="7 8">Cs1</strain>
    </source>
</reference>
<organism evidence="7 8">
    <name type="scientific">Methanorbis rubei</name>
    <dbReference type="NCBI Taxonomy" id="3028300"/>
    <lineage>
        <taxon>Archaea</taxon>
        <taxon>Methanobacteriati</taxon>
        <taxon>Methanobacteriota</taxon>
        <taxon>Stenosarchaea group</taxon>
        <taxon>Methanomicrobia</taxon>
        <taxon>Methanomicrobiales</taxon>
        <taxon>Methanocorpusculaceae</taxon>
        <taxon>Methanorbis</taxon>
    </lineage>
</organism>
<proteinExistence type="predicted"/>
<evidence type="ECO:0000256" key="1">
    <source>
        <dbReference type="ARBA" id="ARBA00001947"/>
    </source>
</evidence>
<comment type="caution">
    <text evidence="7">The sequence shown here is derived from an EMBL/GenBank/DDBJ whole genome shotgun (WGS) entry which is preliminary data.</text>
</comment>
<dbReference type="PIRSF" id="PIRSF005785">
    <property type="entry name" value="Zn-prot_arch"/>
    <property type="match status" value="1"/>
</dbReference>
<dbReference type="EMBL" id="JAWDKB010000001">
    <property type="protein sequence ID" value="MDV0442881.1"/>
    <property type="molecule type" value="Genomic_DNA"/>
</dbReference>
<keyword evidence="6" id="KW-0482">Metalloprotease</keyword>
<dbReference type="GO" id="GO:0008237">
    <property type="term" value="F:metallopeptidase activity"/>
    <property type="evidence" value="ECO:0007669"/>
    <property type="project" value="UniProtKB-KW"/>
</dbReference>
<evidence type="ECO:0000256" key="4">
    <source>
        <dbReference type="ARBA" id="ARBA00022801"/>
    </source>
</evidence>
<keyword evidence="3" id="KW-0479">Metal-binding</keyword>